<name>A0AAV3GHI5_ENTFL</name>
<gene>
    <name evidence="1" type="ORF">HMPREF1336_02894</name>
</gene>
<comment type="caution">
    <text evidence="1">The sequence shown here is derived from an EMBL/GenBank/DDBJ whole genome shotgun (WGS) entry which is preliminary data.</text>
</comment>
<reference evidence="1 2" key="1">
    <citation type="submission" date="2012-04" db="EMBL/GenBank/DDBJ databases">
        <authorList>
            <person name="Weinstock G."/>
            <person name="Sodergren E."/>
            <person name="Lobos E.A."/>
            <person name="Fulton L."/>
            <person name="Fulton R."/>
            <person name="Courtney L."/>
            <person name="Fronick C."/>
            <person name="O'Laughlin M."/>
            <person name="Godfrey J."/>
            <person name="Wilson R.M."/>
            <person name="Miner T."/>
            <person name="Farmer C."/>
            <person name="Delehaunty K."/>
            <person name="Cordes M."/>
            <person name="Minx P."/>
            <person name="Tomlinson C."/>
            <person name="Chen J."/>
            <person name="Wollam A."/>
            <person name="Pepin K.H."/>
            <person name="Bhonagiri V."/>
            <person name="Zhang X."/>
            <person name="Suruliraj S."/>
            <person name="Warren W."/>
            <person name="Mitreva M."/>
            <person name="Mardis E.R."/>
            <person name="Wilson R.K."/>
        </authorList>
    </citation>
    <scope>NUCLEOTIDE SEQUENCE [LARGE SCALE GENOMIC DNA]</scope>
    <source>
        <strain evidence="1 2">ERV63</strain>
    </source>
</reference>
<evidence type="ECO:0000313" key="2">
    <source>
        <dbReference type="Proteomes" id="UP000004117"/>
    </source>
</evidence>
<protein>
    <submittedName>
        <fullName evidence="1">Uncharacterized protein</fullName>
    </submittedName>
</protein>
<dbReference type="Proteomes" id="UP000004117">
    <property type="component" value="Unassembled WGS sequence"/>
</dbReference>
<evidence type="ECO:0000313" key="1">
    <source>
        <dbReference type="EMBL" id="EJV13537.1"/>
    </source>
</evidence>
<sequence>MTFECTHILFKKFLLNGLLQGKINTSKKFIIDNFTDRTVQINCFSI</sequence>
<dbReference type="EMBL" id="ALZR01000109">
    <property type="protein sequence ID" value="EJV13537.1"/>
    <property type="molecule type" value="Genomic_DNA"/>
</dbReference>
<dbReference type="AlphaFoldDB" id="A0AAV3GHI5"/>
<proteinExistence type="predicted"/>
<organism evidence="1 2">
    <name type="scientific">Enterococcus faecalis ERV63</name>
    <dbReference type="NCBI Taxonomy" id="1134793"/>
    <lineage>
        <taxon>Bacteria</taxon>
        <taxon>Bacillati</taxon>
        <taxon>Bacillota</taxon>
        <taxon>Bacilli</taxon>
        <taxon>Lactobacillales</taxon>
        <taxon>Enterococcaceae</taxon>
        <taxon>Enterococcus</taxon>
    </lineage>
</organism>
<accession>A0AAV3GHI5</accession>